<sequence>MRRIFQTTTSIVTCLSLIAPQLAVAQEEQVQGADGQVVLPPETSASPQGQDAPEPPPQPGSAAPAAQAETQPPAAEAAPEQAPPRRQQAQPEQPSGAPGQAAGQAGDQAGNDAESPAAGADAAAPEPSPAPPAASPDEKPAPSAAAQPGDAPGPCRQTRGDTGRRARTQAAGGPGRGTARQARRRPGRAGRGPARGQAGSPPPHNPRLQHPHPPPIRPSRPARRMTPPCQKLRTIRQPRRNPRSRGPTPTPTRPPKMRPSRPNPRPHRRMRAKRPPAPEAAPEPRPDPGTADTAPQADSDQDADATEDQPAATPDAQELEQRLQEKAQQPRPGDGQSQSPGAQEPESGAQQQADGQAQAQPGQPDEVQAPEAQAQQNAVAQRAAEKTAPDAAAALSASEDDAGEGEASEIQITDENARSSAEEFATAITQQQAAQDQAEQRAEESDDDDKLKNIAGMLLAGAAGMAVGKMLSNDRQVALNTGDRVVVTLPDGSQQLIKDDNILLYQPGSNVRTQTFDDGSTRTTVLRQDGSRVVTIRDANMNVLRRTLVREDGSETRLIDDTEAQPVQISDLPAPPPVRINRERLDEAALREALRREADVDRRFSLGQIRNIPEVRALVAPVNVPEITFETGSAAISPDQAQELATLGKVIRDSIDQDPREIYMIEGYTDAVGSDAANLALSDRRAESVALALTEYFQVPPENMVVQGYGEQFLLVPSDGPERQNRRVALRRITDLLAQN</sequence>
<keyword evidence="5" id="KW-0282">Flagellum</keyword>
<dbReference type="Pfam" id="PF00691">
    <property type="entry name" value="OmpA"/>
    <property type="match status" value="1"/>
</dbReference>
<dbReference type="Proteomes" id="UP000256679">
    <property type="component" value="Unassembled WGS sequence"/>
</dbReference>
<keyword evidence="3" id="KW-0732">Signal</keyword>
<keyword evidence="1" id="KW-0472">Membrane</keyword>
<dbReference type="Gene3D" id="3.30.1330.60">
    <property type="entry name" value="OmpA-like domain"/>
    <property type="match status" value="1"/>
</dbReference>
<dbReference type="AlphaFoldDB" id="A0A3D8PDL3"/>
<keyword evidence="5" id="KW-0966">Cell projection</keyword>
<feature type="compositionally biased region" description="Basic residues" evidence="2">
    <location>
        <begin position="255"/>
        <end position="274"/>
    </location>
</feature>
<feature type="compositionally biased region" description="Low complexity" evidence="2">
    <location>
        <begin position="422"/>
        <end position="437"/>
    </location>
</feature>
<feature type="compositionally biased region" description="Basic residues" evidence="2">
    <location>
        <begin position="233"/>
        <end position="243"/>
    </location>
</feature>
<organism evidence="5 6">
    <name type="scientific">Paracoccus thiocyanatus</name>
    <dbReference type="NCBI Taxonomy" id="34006"/>
    <lineage>
        <taxon>Bacteria</taxon>
        <taxon>Pseudomonadati</taxon>
        <taxon>Pseudomonadota</taxon>
        <taxon>Alphaproteobacteria</taxon>
        <taxon>Rhodobacterales</taxon>
        <taxon>Paracoccaceae</taxon>
        <taxon>Paracoccus</taxon>
    </lineage>
</organism>
<keyword evidence="5" id="KW-0969">Cilium</keyword>
<comment type="caution">
    <text evidence="5">The sequence shown here is derived from an EMBL/GenBank/DDBJ whole genome shotgun (WGS) entry which is preliminary data.</text>
</comment>
<feature type="region of interest" description="Disordered" evidence="2">
    <location>
        <begin position="27"/>
        <end position="450"/>
    </location>
</feature>
<feature type="compositionally biased region" description="Low complexity" evidence="2">
    <location>
        <begin position="348"/>
        <end position="382"/>
    </location>
</feature>
<dbReference type="InterPro" id="IPR006665">
    <property type="entry name" value="OmpA-like"/>
</dbReference>
<evidence type="ECO:0000256" key="2">
    <source>
        <dbReference type="SAM" id="MobiDB-lite"/>
    </source>
</evidence>
<evidence type="ECO:0000256" key="3">
    <source>
        <dbReference type="SAM" id="SignalP"/>
    </source>
</evidence>
<dbReference type="InterPro" id="IPR036737">
    <property type="entry name" value="OmpA-like_sf"/>
</dbReference>
<accession>A0A3D8PDL3</accession>
<evidence type="ECO:0000259" key="4">
    <source>
        <dbReference type="PROSITE" id="PS51123"/>
    </source>
</evidence>
<dbReference type="PANTHER" id="PTHR30329:SF21">
    <property type="entry name" value="LIPOPROTEIN YIAD-RELATED"/>
    <property type="match status" value="1"/>
</dbReference>
<reference evidence="5 6" key="1">
    <citation type="submission" date="2018-05" db="EMBL/GenBank/DDBJ databases">
        <title>Whole genome sequencing of Paracoccus thiocyanatus SST.</title>
        <authorList>
            <person name="Ghosh W."/>
            <person name="Rameez M.J."/>
            <person name="Roy C."/>
        </authorList>
    </citation>
    <scope>NUCLEOTIDE SEQUENCE [LARGE SCALE GENOMIC DNA]</scope>
    <source>
        <strain evidence="5 6">SST</strain>
    </source>
</reference>
<dbReference type="CDD" id="cd07185">
    <property type="entry name" value="OmpA_C-like"/>
    <property type="match status" value="1"/>
</dbReference>
<feature type="compositionally biased region" description="Acidic residues" evidence="2">
    <location>
        <begin position="398"/>
        <end position="407"/>
    </location>
</feature>
<feature type="domain" description="OmpA-like" evidence="4">
    <location>
        <begin position="616"/>
        <end position="740"/>
    </location>
</feature>
<evidence type="ECO:0000256" key="1">
    <source>
        <dbReference type="PROSITE-ProRule" id="PRU00473"/>
    </source>
</evidence>
<dbReference type="PROSITE" id="PS51123">
    <property type="entry name" value="OMPA_2"/>
    <property type="match status" value="1"/>
</dbReference>
<evidence type="ECO:0000313" key="6">
    <source>
        <dbReference type="Proteomes" id="UP000256679"/>
    </source>
</evidence>
<dbReference type="SUPFAM" id="SSF103088">
    <property type="entry name" value="OmpA-like"/>
    <property type="match status" value="1"/>
</dbReference>
<evidence type="ECO:0000313" key="5">
    <source>
        <dbReference type="EMBL" id="RDW14164.1"/>
    </source>
</evidence>
<feature type="signal peptide" evidence="3">
    <location>
        <begin position="1"/>
        <end position="25"/>
    </location>
</feature>
<dbReference type="GO" id="GO:0016020">
    <property type="term" value="C:membrane"/>
    <property type="evidence" value="ECO:0007669"/>
    <property type="project" value="UniProtKB-UniRule"/>
</dbReference>
<gene>
    <name evidence="5" type="ORF">DIE28_04300</name>
</gene>
<dbReference type="InterPro" id="IPR050330">
    <property type="entry name" value="Bact_OuterMem_StrucFunc"/>
</dbReference>
<dbReference type="PANTHER" id="PTHR30329">
    <property type="entry name" value="STATOR ELEMENT OF FLAGELLAR MOTOR COMPLEX"/>
    <property type="match status" value="1"/>
</dbReference>
<keyword evidence="6" id="KW-1185">Reference proteome</keyword>
<feature type="chain" id="PRO_5017629367" evidence="3">
    <location>
        <begin position="26"/>
        <end position="740"/>
    </location>
</feature>
<feature type="compositionally biased region" description="Low complexity" evidence="2">
    <location>
        <begin position="288"/>
        <end position="298"/>
    </location>
</feature>
<feature type="compositionally biased region" description="Pro residues" evidence="2">
    <location>
        <begin position="200"/>
        <end position="218"/>
    </location>
</feature>
<dbReference type="EMBL" id="QFCQ01000013">
    <property type="protein sequence ID" value="RDW14164.1"/>
    <property type="molecule type" value="Genomic_DNA"/>
</dbReference>
<proteinExistence type="predicted"/>
<protein>
    <submittedName>
        <fullName evidence="5">Flagellar motor protein MotB</fullName>
    </submittedName>
</protein>
<feature type="compositionally biased region" description="Low complexity" evidence="2">
    <location>
        <begin position="60"/>
        <end position="125"/>
    </location>
</feature>
<name>A0A3D8PDL3_9RHOB</name>